<reference evidence="2 3" key="1">
    <citation type="submission" date="2023-07" db="EMBL/GenBank/DDBJ databases">
        <title>Sorghum-associated microbial communities from plants grown in Nebraska, USA.</title>
        <authorList>
            <person name="Schachtman D."/>
        </authorList>
    </citation>
    <scope>NUCLEOTIDE SEQUENCE [LARGE SCALE GENOMIC DNA]</scope>
    <source>
        <strain evidence="2 3">BE124</strain>
    </source>
</reference>
<name>A0ABU1S0X8_9FLAO</name>
<dbReference type="Gene3D" id="2.60.40.1180">
    <property type="entry name" value="Golgi alpha-mannosidase II"/>
    <property type="match status" value="1"/>
</dbReference>
<gene>
    <name evidence="2" type="ORF">J2W95_001372</name>
</gene>
<proteinExistence type="predicted"/>
<dbReference type="Pfam" id="PF22124">
    <property type="entry name" value="Glyco_hydro_95_cat"/>
    <property type="match status" value="1"/>
</dbReference>
<dbReference type="InterPro" id="IPR012341">
    <property type="entry name" value="6hp_glycosidase-like_sf"/>
</dbReference>
<dbReference type="RefSeq" id="WP_310005281.1">
    <property type="nucleotide sequence ID" value="NZ_JAVDTX010000002.1"/>
</dbReference>
<dbReference type="PANTHER" id="PTHR31084">
    <property type="entry name" value="ALPHA-L-FUCOSIDASE 2"/>
    <property type="match status" value="1"/>
</dbReference>
<evidence type="ECO:0000313" key="2">
    <source>
        <dbReference type="EMBL" id="MDR6844681.1"/>
    </source>
</evidence>
<dbReference type="Proteomes" id="UP001261871">
    <property type="component" value="Unassembled WGS sequence"/>
</dbReference>
<evidence type="ECO:0000259" key="1">
    <source>
        <dbReference type="Pfam" id="PF22124"/>
    </source>
</evidence>
<dbReference type="Gene3D" id="1.50.10.10">
    <property type="match status" value="1"/>
</dbReference>
<keyword evidence="3" id="KW-1185">Reference proteome</keyword>
<dbReference type="Gene3D" id="2.70.98.50">
    <property type="entry name" value="putative glycoside hydrolase family protein from bacillus halodurans"/>
    <property type="match status" value="1"/>
</dbReference>
<protein>
    <recommendedName>
        <fullName evidence="1">Glycosyl hydrolase family 95 catalytic domain-containing protein</fullName>
    </recommendedName>
</protein>
<dbReference type="InterPro" id="IPR054363">
    <property type="entry name" value="GH95_cat"/>
</dbReference>
<organism evidence="2 3">
    <name type="scientific">Flavobacterium granuli</name>
    <dbReference type="NCBI Taxonomy" id="280093"/>
    <lineage>
        <taxon>Bacteria</taxon>
        <taxon>Pseudomonadati</taxon>
        <taxon>Bacteroidota</taxon>
        <taxon>Flavobacteriia</taxon>
        <taxon>Flavobacteriales</taxon>
        <taxon>Flavobacteriaceae</taxon>
        <taxon>Flavobacterium</taxon>
    </lineage>
</organism>
<comment type="caution">
    <text evidence="2">The sequence shown here is derived from an EMBL/GenBank/DDBJ whole genome shotgun (WGS) entry which is preliminary data.</text>
</comment>
<feature type="domain" description="Glycosyl hydrolase family 95 catalytic" evidence="1">
    <location>
        <begin position="293"/>
        <end position="592"/>
    </location>
</feature>
<dbReference type="SUPFAM" id="SSF48208">
    <property type="entry name" value="Six-hairpin glycosidases"/>
    <property type="match status" value="1"/>
</dbReference>
<dbReference type="InterPro" id="IPR008928">
    <property type="entry name" value="6-hairpin_glycosidase_sf"/>
</dbReference>
<dbReference type="EMBL" id="JAVDTX010000002">
    <property type="protein sequence ID" value="MDR6844681.1"/>
    <property type="molecule type" value="Genomic_DNA"/>
</dbReference>
<dbReference type="InterPro" id="IPR013780">
    <property type="entry name" value="Glyco_hydro_b"/>
</dbReference>
<evidence type="ECO:0000313" key="3">
    <source>
        <dbReference type="Proteomes" id="UP001261871"/>
    </source>
</evidence>
<accession>A0ABU1S0X8</accession>
<dbReference type="PANTHER" id="PTHR31084:SF0">
    <property type="entry name" value="ALPHA-L-FUCOSIDASE 2"/>
    <property type="match status" value="1"/>
</dbReference>
<sequence length="752" mass="85284">MKIKLLVALGFLSIVCFGFPPKEYSKKVQTVLSRHTVIYDKVPTRIPSRVAVDAPLLGNGYTAIALSGNPEKQIFRVARNDFWRFKSALDESYPTVLGKIILNVPQLEGASYQAIQDLFTATTTVTLSKGKTKLVYKAYVSAVDDVLVVEMTLQGDSSIEATVNLELPGADEIVNQPPLERVFPDEKGIKTEKEIETLWRGFEKDVDQKTIASIALRILQQNRNGKITLKPNQTVRFVCAFSSNFKSEDCVKSVNSKVSAISEKETKTIQAKHQNWWKTYWEKSFVDIQQFPEIEKQYYISLYGLASCSRDKDFPPSIFGSWITKERPDWNGDYHLNYNHEAPYYGLYSSNRIEQADPYYAPLLAIIPQGNLFSEKITGIKDGILLPVGIGPLNTDTVHQSPFLEQYFASWINNQTVEGGSCFWGQKSNAAYATVDISMQFYHTWDRAFTEKVYPFVFGVAKFWSEYLKFEDGRYVIYNDAIHEGTNGTKNPILSLGLVPMVMKTAIDMSTLLGKNEQERAKWQDIINKMSTYTFQEKNNKTVFRYSEKGTDWWDGNTLGIQHIYPAGQIGIYSDPKLLEISKNTIEVMGDRWFDSNGSNSFFPAAVRIGYDPEIILEKMKQYCLDMYPNGFRRGNPHGIENWSTVPNTINEMLCTGHQDVVRVFEGWNKKEDAEFGNIRVEGAFLVSSKLIKGEVQTVTIVSEQGRPLAFLNPWKAKKVSIKSNGKTQILSGEFIKMNTEKGVVYTINCVL</sequence>